<protein>
    <submittedName>
        <fullName evidence="1">41119_t:CDS:1</fullName>
    </submittedName>
</protein>
<sequence length="56" mass="6533">GAFDDENAPKLPPYQTGEDWVNEKDWRYRHSKLSLDEIELPPNSISQNTQDLFDIV</sequence>
<proteinExistence type="predicted"/>
<gene>
    <name evidence="1" type="ORF">GMARGA_LOCUS31145</name>
</gene>
<organism evidence="1 2">
    <name type="scientific">Gigaspora margarita</name>
    <dbReference type="NCBI Taxonomy" id="4874"/>
    <lineage>
        <taxon>Eukaryota</taxon>
        <taxon>Fungi</taxon>
        <taxon>Fungi incertae sedis</taxon>
        <taxon>Mucoromycota</taxon>
        <taxon>Glomeromycotina</taxon>
        <taxon>Glomeromycetes</taxon>
        <taxon>Diversisporales</taxon>
        <taxon>Gigasporaceae</taxon>
        <taxon>Gigaspora</taxon>
    </lineage>
</organism>
<evidence type="ECO:0000313" key="2">
    <source>
        <dbReference type="Proteomes" id="UP000789901"/>
    </source>
</evidence>
<evidence type="ECO:0000313" key="1">
    <source>
        <dbReference type="EMBL" id="CAG8832627.1"/>
    </source>
</evidence>
<dbReference type="Proteomes" id="UP000789901">
    <property type="component" value="Unassembled WGS sequence"/>
</dbReference>
<name>A0ABN7WJX1_GIGMA</name>
<comment type="caution">
    <text evidence="1">The sequence shown here is derived from an EMBL/GenBank/DDBJ whole genome shotgun (WGS) entry which is preliminary data.</text>
</comment>
<dbReference type="EMBL" id="CAJVQB010045755">
    <property type="protein sequence ID" value="CAG8832627.1"/>
    <property type="molecule type" value="Genomic_DNA"/>
</dbReference>
<feature type="non-terminal residue" evidence="1">
    <location>
        <position position="1"/>
    </location>
</feature>
<accession>A0ABN7WJX1</accession>
<keyword evidence="2" id="KW-1185">Reference proteome</keyword>
<reference evidence="1 2" key="1">
    <citation type="submission" date="2021-06" db="EMBL/GenBank/DDBJ databases">
        <authorList>
            <person name="Kallberg Y."/>
            <person name="Tangrot J."/>
            <person name="Rosling A."/>
        </authorList>
    </citation>
    <scope>NUCLEOTIDE SEQUENCE [LARGE SCALE GENOMIC DNA]</scope>
    <source>
        <strain evidence="1 2">120-4 pot B 10/14</strain>
    </source>
</reference>